<dbReference type="EMBL" id="JAAAHW010009871">
    <property type="protein sequence ID" value="KAF9935512.1"/>
    <property type="molecule type" value="Genomic_DNA"/>
</dbReference>
<feature type="compositionally biased region" description="Polar residues" evidence="9">
    <location>
        <begin position="781"/>
        <end position="799"/>
    </location>
</feature>
<feature type="compositionally biased region" description="Polar residues" evidence="9">
    <location>
        <begin position="613"/>
        <end position="633"/>
    </location>
</feature>
<evidence type="ECO:0000313" key="12">
    <source>
        <dbReference type="Proteomes" id="UP000749646"/>
    </source>
</evidence>
<feature type="compositionally biased region" description="Polar residues" evidence="9">
    <location>
        <begin position="1709"/>
        <end position="1721"/>
    </location>
</feature>
<feature type="region of interest" description="Disordered" evidence="9">
    <location>
        <begin position="1664"/>
        <end position="1721"/>
    </location>
</feature>
<feature type="compositionally biased region" description="Low complexity" evidence="9">
    <location>
        <begin position="682"/>
        <end position="698"/>
    </location>
</feature>
<protein>
    <recommendedName>
        <fullName evidence="10">SMP-LTD domain-containing protein</fullName>
    </recommendedName>
</protein>
<feature type="region of interest" description="Disordered" evidence="9">
    <location>
        <begin position="1621"/>
        <end position="1640"/>
    </location>
</feature>
<keyword evidence="5" id="KW-1133">Transmembrane helix</keyword>
<keyword evidence="6" id="KW-0445">Lipid transport</keyword>
<dbReference type="CDD" id="cd21675">
    <property type="entry name" value="SMP_TEX2"/>
    <property type="match status" value="1"/>
</dbReference>
<feature type="compositionally biased region" description="Polar residues" evidence="9">
    <location>
        <begin position="649"/>
        <end position="663"/>
    </location>
</feature>
<feature type="compositionally biased region" description="Low complexity" evidence="9">
    <location>
        <begin position="1687"/>
        <end position="1698"/>
    </location>
</feature>
<dbReference type="GO" id="GO:0005789">
    <property type="term" value="C:endoplasmic reticulum membrane"/>
    <property type="evidence" value="ECO:0007669"/>
    <property type="project" value="UniProtKB-SubCell"/>
</dbReference>
<feature type="region of interest" description="Disordered" evidence="9">
    <location>
        <begin position="599"/>
        <end position="774"/>
    </location>
</feature>
<evidence type="ECO:0000256" key="2">
    <source>
        <dbReference type="ARBA" id="ARBA00022448"/>
    </source>
</evidence>
<feature type="region of interest" description="Disordered" evidence="9">
    <location>
        <begin position="1168"/>
        <end position="1210"/>
    </location>
</feature>
<feature type="compositionally biased region" description="Polar residues" evidence="9">
    <location>
        <begin position="1297"/>
        <end position="1308"/>
    </location>
</feature>
<evidence type="ECO:0000256" key="3">
    <source>
        <dbReference type="ARBA" id="ARBA00022692"/>
    </source>
</evidence>
<feature type="compositionally biased region" description="Basic and acidic residues" evidence="9">
    <location>
        <begin position="1472"/>
        <end position="1497"/>
    </location>
</feature>
<evidence type="ECO:0000256" key="7">
    <source>
        <dbReference type="ARBA" id="ARBA00023121"/>
    </source>
</evidence>
<dbReference type="PANTHER" id="PTHR13466">
    <property type="entry name" value="TEX2 PROTEIN-RELATED"/>
    <property type="match status" value="1"/>
</dbReference>
<proteinExistence type="predicted"/>
<comment type="subcellular location">
    <subcellularLocation>
        <location evidence="1">Endoplasmic reticulum membrane</location>
    </subcellularLocation>
</comment>
<evidence type="ECO:0000256" key="1">
    <source>
        <dbReference type="ARBA" id="ARBA00004586"/>
    </source>
</evidence>
<dbReference type="GO" id="GO:0015914">
    <property type="term" value="P:phospholipid transport"/>
    <property type="evidence" value="ECO:0007669"/>
    <property type="project" value="TreeGrafter"/>
</dbReference>
<feature type="compositionally biased region" description="Polar residues" evidence="9">
    <location>
        <begin position="762"/>
        <end position="774"/>
    </location>
</feature>
<feature type="region of interest" description="Disordered" evidence="9">
    <location>
        <begin position="1278"/>
        <end position="1313"/>
    </location>
</feature>
<keyword evidence="8" id="KW-0472">Membrane</keyword>
<keyword evidence="2" id="KW-0813">Transport</keyword>
<reference evidence="11" key="1">
    <citation type="journal article" date="2020" name="Fungal Divers.">
        <title>Resolving the Mortierellaceae phylogeny through synthesis of multi-gene phylogenetics and phylogenomics.</title>
        <authorList>
            <person name="Vandepol N."/>
            <person name="Liber J."/>
            <person name="Desiro A."/>
            <person name="Na H."/>
            <person name="Kennedy M."/>
            <person name="Barry K."/>
            <person name="Grigoriev I.V."/>
            <person name="Miller A.N."/>
            <person name="O'Donnell K."/>
            <person name="Stajich J.E."/>
            <person name="Bonito G."/>
        </authorList>
    </citation>
    <scope>NUCLEOTIDE SEQUENCE</scope>
    <source>
        <strain evidence="11">MES-2147</strain>
    </source>
</reference>
<dbReference type="PANTHER" id="PTHR13466:SF19">
    <property type="entry name" value="NUCLEUS-VACUOLE JUNCTION PROTEIN 2"/>
    <property type="match status" value="1"/>
</dbReference>
<keyword evidence="3" id="KW-0812">Transmembrane</keyword>
<dbReference type="OrthoDB" id="26740at2759"/>
<feature type="compositionally biased region" description="Polar residues" evidence="9">
    <location>
        <begin position="1676"/>
        <end position="1686"/>
    </location>
</feature>
<feature type="region of interest" description="Disordered" evidence="9">
    <location>
        <begin position="1524"/>
        <end position="1558"/>
    </location>
</feature>
<feature type="region of interest" description="Disordered" evidence="9">
    <location>
        <begin position="898"/>
        <end position="929"/>
    </location>
</feature>
<feature type="region of interest" description="Disordered" evidence="9">
    <location>
        <begin position="1464"/>
        <end position="1512"/>
    </location>
</feature>
<dbReference type="GO" id="GO:0008289">
    <property type="term" value="F:lipid binding"/>
    <property type="evidence" value="ECO:0007669"/>
    <property type="project" value="UniProtKB-KW"/>
</dbReference>
<feature type="compositionally biased region" description="Polar residues" evidence="9">
    <location>
        <begin position="1195"/>
        <end position="1210"/>
    </location>
</feature>
<keyword evidence="4" id="KW-0256">Endoplasmic reticulum</keyword>
<dbReference type="PROSITE" id="PS51847">
    <property type="entry name" value="SMP"/>
    <property type="match status" value="1"/>
</dbReference>
<feature type="compositionally biased region" description="Polar residues" evidence="9">
    <location>
        <begin position="904"/>
        <end position="929"/>
    </location>
</feature>
<sequence length="1721" mass="188955">MYYFFTFSESYEEKRREILKEQQRKELEYELDLEDMPSALYASYLALRHQNAGNGIVLPGMGSVPEHLDPQYQFAGWISVKRIPEVDHRIIEPSAKETKKVANKNGQTKSSYSVGMLEDGGYGRGVAGSLGAGAAQDSRFTYLDTQNPHLSLPPCLQARFKDSKYCVVKGTTIFIYENEQMLECLGVITVPHYKVSVPGLQKDSNIYSRRNPIWLQCQPTAGSEASQTSSKDYYLSMVNCVDKEDLYFTLLRCSKLKTNPRPFLREIPKRDSTMFDKSAMNTLIRTIHSNEHQFQSAWLNALMGRIFLGVYKTPQVKDMMFQKLVDKLSRIRLPNILNDIRMKSLHLGDGFPFITRPKLLSMKPNGDLLMDMNLLYQGGFRAEIEAEAVVIVTKKIQPIKVSMVLAVTLVRLEGRVQAWVKPPPCNRIWYGFYHKPQVEMKIEPVVSDKHIKSNLIIKAIENKLLEAIAETMVLPNMDDFPFSETDGVGGIFGEEILPGGETPAAAAADQDMAKTLPLRSFSPATRSATRSATINLTETSVNTPRSAIELPSDQRHRAETISTPQLPPQLYQNIAGSRSFGSLSDELMHNYDSHNKLMTVTEDDPMRNGAQRLRTSVESTDSQIGRSRANSKPSSEHGSKAQSLEGAIGTNSSGLLQRRNPGSSMEPIRGGGGSLDRSTPLSYTTGSSAASSSHTSSTFPAMDNAPPMEDHWSQYGISEYDPLAPPHLKDKKKMKEKAKGSEKDKHSNDVDHMSVCSKDSGDSGSTHTGNTHLTENTAHSSTLFGFSNSSNSTIDLPSSRSDKFSLARMLQGLRKKHTKNSHSGSALSSLQSHTNSVNGFGRDESNMHEEDEQDANSVLTGDDEGFILDSETPPYHNLLGVSTSASAQYLSSAYQPHHRKKFESTPNLSSGLYTSEQGNSTSGVGSDSAHSVHEDYEFLAARNVGSPTPSVYAASLFGGDEPKEQLANGHGAPNSRLPPPTTHNPSLMNLSPKFGATFFNLRGRSRSGSSKEDLSIPPDLNLVLGPQQHQHKMGLPGSECSSKFSIQTDSYDMYSCNTNVHADPCHTNNIRGAGAPIIVLQKPSPYLSHGESLSPQYPERQPGRVSMDDSRLQHCQINPNMRLNQGPPSPVANGKLDSPTIRARRHSINHPPSISSIIHTTRHHTHVHGLGVTPASPLRKGFTQEEDEDEVDFGSSISVSETSGRTRNNSDTFLLTSTASSSQSTTSHIHHSSALRQMLSSFASKHKKKPHNDDPNSTVGIVGTVGVMSMSQVKVPSVLEGDPFSHSGVADEHSRTPRVSQENKTSDSLDAPLRAEENSAHVLEECKMHTLDSLLENPSLSPAQSIMGKALSCDSCEEILHARPGYIGEYPTPVRLHSMLNRESAAVRALIGKDDEVTLNCYQDSLDPASYQSPKIVGERSDTTSDLGALMENCHSVPVDKARTLPELPVELLGEEVIPLEMPRVTLSSEPSTDHLSSDNQDGSRETEKPSTSKRNDSLSSSSIGTNSSQTTARCEYDKMVMTTNPPQPLIIHGPCLPPLPSPPAEEEEGPSLSDDHDQARNQETVMDKEGLLNNYDSVAVIEENGFLQPSAMPFSSEPGTKKSHPRNIFKRLIRRKSEGTLNANPSDARQQHQQQQQQQLVVTEPLPLLSYDQLEKQVHLSPTQISEHPDATVGIIQSQASEKTFSASPSSSPSSSPKALTRVKARPRSSTIHVFSTSRY</sequence>
<evidence type="ECO:0000256" key="9">
    <source>
        <dbReference type="SAM" id="MobiDB-lite"/>
    </source>
</evidence>
<evidence type="ECO:0000256" key="6">
    <source>
        <dbReference type="ARBA" id="ARBA00023055"/>
    </source>
</evidence>
<dbReference type="Proteomes" id="UP000749646">
    <property type="component" value="Unassembled WGS sequence"/>
</dbReference>
<comment type="caution">
    <text evidence="11">The sequence shown here is derived from an EMBL/GenBank/DDBJ whole genome shotgun (WGS) entry which is preliminary data.</text>
</comment>
<dbReference type="GO" id="GO:0032865">
    <property type="term" value="C:ERMES complex"/>
    <property type="evidence" value="ECO:0007669"/>
    <property type="project" value="TreeGrafter"/>
</dbReference>
<dbReference type="InterPro" id="IPR031468">
    <property type="entry name" value="SMP_LBD"/>
</dbReference>
<evidence type="ECO:0000259" key="10">
    <source>
        <dbReference type="PROSITE" id="PS51847"/>
    </source>
</evidence>
<feature type="region of interest" description="Disordered" evidence="9">
    <location>
        <begin position="781"/>
        <end position="800"/>
    </location>
</feature>
<evidence type="ECO:0000256" key="8">
    <source>
        <dbReference type="ARBA" id="ARBA00023136"/>
    </source>
</evidence>
<feature type="compositionally biased region" description="Low complexity" evidence="9">
    <location>
        <begin position="821"/>
        <end position="833"/>
    </location>
</feature>
<keyword evidence="7" id="KW-0446">Lipid-binding</keyword>
<evidence type="ECO:0000256" key="4">
    <source>
        <dbReference type="ARBA" id="ARBA00022824"/>
    </source>
</evidence>
<organism evidence="11 12">
    <name type="scientific">Modicella reniformis</name>
    <dbReference type="NCBI Taxonomy" id="1440133"/>
    <lineage>
        <taxon>Eukaryota</taxon>
        <taxon>Fungi</taxon>
        <taxon>Fungi incertae sedis</taxon>
        <taxon>Mucoromycota</taxon>
        <taxon>Mortierellomycotina</taxon>
        <taxon>Mortierellomycetes</taxon>
        <taxon>Mortierellales</taxon>
        <taxon>Mortierellaceae</taxon>
        <taxon>Modicella</taxon>
    </lineage>
</organism>
<feature type="domain" description="SMP-LTD" evidence="10">
    <location>
        <begin position="292"/>
        <end position="483"/>
    </location>
</feature>
<gene>
    <name evidence="11" type="ORF">BGZ65_003333</name>
</gene>
<evidence type="ECO:0000313" key="11">
    <source>
        <dbReference type="EMBL" id="KAF9935512.1"/>
    </source>
</evidence>
<feature type="compositionally biased region" description="Low complexity" evidence="9">
    <location>
        <begin position="1498"/>
        <end position="1512"/>
    </location>
</feature>
<accession>A0A9P6IKZ9</accession>
<feature type="compositionally biased region" description="Basic and acidic residues" evidence="9">
    <location>
        <begin position="737"/>
        <end position="752"/>
    </location>
</feature>
<dbReference type="GO" id="GO:1990456">
    <property type="term" value="P:mitochondrion-endoplasmic reticulum membrane tethering"/>
    <property type="evidence" value="ECO:0007669"/>
    <property type="project" value="TreeGrafter"/>
</dbReference>
<feature type="region of interest" description="Disordered" evidence="9">
    <location>
        <begin position="814"/>
        <end position="856"/>
    </location>
</feature>
<evidence type="ECO:0000256" key="5">
    <source>
        <dbReference type="ARBA" id="ARBA00022989"/>
    </source>
</evidence>
<feature type="region of interest" description="Disordered" evidence="9">
    <location>
        <begin position="953"/>
        <end position="986"/>
    </location>
</feature>
<name>A0A9P6IKZ9_9FUNG</name>
<keyword evidence="12" id="KW-1185">Reference proteome</keyword>